<evidence type="ECO:0000256" key="4">
    <source>
        <dbReference type="ARBA" id="ARBA00022771"/>
    </source>
</evidence>
<dbReference type="SUPFAM" id="SSF48403">
    <property type="entry name" value="Ankyrin repeat"/>
    <property type="match status" value="1"/>
</dbReference>
<comment type="caution">
    <text evidence="12">The sequence shown here is derived from an EMBL/GenBank/DDBJ whole genome shotgun (WGS) entry which is preliminary data.</text>
</comment>
<organism evidence="12 13">
    <name type="scientific">Macrosiphum euphorbiae</name>
    <name type="common">potato aphid</name>
    <dbReference type="NCBI Taxonomy" id="13131"/>
    <lineage>
        <taxon>Eukaryota</taxon>
        <taxon>Metazoa</taxon>
        <taxon>Ecdysozoa</taxon>
        <taxon>Arthropoda</taxon>
        <taxon>Hexapoda</taxon>
        <taxon>Insecta</taxon>
        <taxon>Pterygota</taxon>
        <taxon>Neoptera</taxon>
        <taxon>Paraneoptera</taxon>
        <taxon>Hemiptera</taxon>
        <taxon>Sternorrhyncha</taxon>
        <taxon>Aphidomorpha</taxon>
        <taxon>Aphidoidea</taxon>
        <taxon>Aphididae</taxon>
        <taxon>Macrosiphini</taxon>
        <taxon>Macrosiphum</taxon>
    </lineage>
</organism>
<feature type="domain" description="MYND-type" evidence="11">
    <location>
        <begin position="317"/>
        <end position="354"/>
    </location>
</feature>
<dbReference type="Proteomes" id="UP001160148">
    <property type="component" value="Unassembled WGS sequence"/>
</dbReference>
<proteinExistence type="predicted"/>
<evidence type="ECO:0000256" key="8">
    <source>
        <dbReference type="ARBA" id="ARBA00023273"/>
    </source>
</evidence>
<dbReference type="PANTHER" id="PTHR24150">
    <property type="entry name" value="ANKYRIN REPEAT AND MYND DOMAIN-CONTAINING PROTEIN 2"/>
    <property type="match status" value="1"/>
</dbReference>
<feature type="repeat" description="ANK" evidence="9">
    <location>
        <begin position="73"/>
        <end position="105"/>
    </location>
</feature>
<evidence type="ECO:0000256" key="10">
    <source>
        <dbReference type="PROSITE-ProRule" id="PRU00134"/>
    </source>
</evidence>
<evidence type="ECO:0000313" key="13">
    <source>
        <dbReference type="Proteomes" id="UP001160148"/>
    </source>
</evidence>
<evidence type="ECO:0000256" key="9">
    <source>
        <dbReference type="PROSITE-ProRule" id="PRU00023"/>
    </source>
</evidence>
<dbReference type="Pfam" id="PF01753">
    <property type="entry name" value="zf-MYND"/>
    <property type="match status" value="1"/>
</dbReference>
<dbReference type="SMART" id="SM00248">
    <property type="entry name" value="ANK"/>
    <property type="match status" value="2"/>
</dbReference>
<keyword evidence="5" id="KW-0862">Zinc</keyword>
<name>A0AAV0WGF2_9HEMI</name>
<evidence type="ECO:0000256" key="5">
    <source>
        <dbReference type="ARBA" id="ARBA00022833"/>
    </source>
</evidence>
<dbReference type="Gene3D" id="6.10.140.2220">
    <property type="match status" value="1"/>
</dbReference>
<dbReference type="PROSITE" id="PS01360">
    <property type="entry name" value="ZF_MYND_1"/>
    <property type="match status" value="1"/>
</dbReference>
<dbReference type="GO" id="GO:0008270">
    <property type="term" value="F:zinc ion binding"/>
    <property type="evidence" value="ECO:0007669"/>
    <property type="project" value="UniProtKB-KW"/>
</dbReference>
<evidence type="ECO:0000259" key="11">
    <source>
        <dbReference type="PROSITE" id="PS50865"/>
    </source>
</evidence>
<keyword evidence="13" id="KW-1185">Reference proteome</keyword>
<feature type="repeat" description="ANK" evidence="9">
    <location>
        <begin position="39"/>
        <end position="71"/>
    </location>
</feature>
<reference evidence="12 13" key="1">
    <citation type="submission" date="2023-01" db="EMBL/GenBank/DDBJ databases">
        <authorList>
            <person name="Whitehead M."/>
        </authorList>
    </citation>
    <scope>NUCLEOTIDE SEQUENCE [LARGE SCALE GENOMIC DNA]</scope>
</reference>
<sequence>MNRNLSRDIFKAIFLNDLNRLREIFVHYNLYSWNLLDRRSLAPIHYAAYRGSGEIISWLVSEGSKVNYGSDDNQNSPLHMAAVKGNTEICSLLLTLGAKRYVTNYIDRTAAQVAEDNGYFHCATIINNYVPKEEVRYYTIPEYNGCEPKLPPELEGLFYKFIMMTNIHPVKVVFELPSVFLVNENALKIVKVLHLMSKRQFYKKEECKSTTEMLSFKFHYLATILFELAEPNDDTSKNQTDPKDVFLQKISTIEHFLQKFLHDCIVKFSYKDTALFRQMVSYMVQGMDSLPPLDIILLLVGNKRAQSGESTNEPVTCAACDEINASKKCPKCKAVKYCNRACLQIHSLMHKKKCKQIRREIKDLKSSEETSVLAKCLSIIGIK</sequence>
<comment type="subcellular location">
    <subcellularLocation>
        <location evidence="1">Cell projection</location>
        <location evidence="1">Cilium</location>
    </subcellularLocation>
</comment>
<dbReference type="PROSITE" id="PS50297">
    <property type="entry name" value="ANK_REP_REGION"/>
    <property type="match status" value="2"/>
</dbReference>
<dbReference type="InterPro" id="IPR036770">
    <property type="entry name" value="Ankyrin_rpt-contain_sf"/>
</dbReference>
<dbReference type="Pfam" id="PF12796">
    <property type="entry name" value="Ank_2"/>
    <property type="match status" value="1"/>
</dbReference>
<dbReference type="SUPFAM" id="SSF144232">
    <property type="entry name" value="HIT/MYND zinc finger-like"/>
    <property type="match status" value="1"/>
</dbReference>
<dbReference type="GO" id="GO:0005929">
    <property type="term" value="C:cilium"/>
    <property type="evidence" value="ECO:0007669"/>
    <property type="project" value="UniProtKB-SubCell"/>
</dbReference>
<protein>
    <recommendedName>
        <fullName evidence="11">MYND-type domain-containing protein</fullName>
    </recommendedName>
</protein>
<dbReference type="EMBL" id="CARXXK010000002">
    <property type="protein sequence ID" value="CAI6354880.1"/>
    <property type="molecule type" value="Genomic_DNA"/>
</dbReference>
<dbReference type="Gene3D" id="1.25.40.20">
    <property type="entry name" value="Ankyrin repeat-containing domain"/>
    <property type="match status" value="1"/>
</dbReference>
<gene>
    <name evidence="12" type="ORF">MEUPH1_LOCUS10809</name>
</gene>
<keyword evidence="2" id="KW-0479">Metal-binding</keyword>
<dbReference type="PROSITE" id="PS50865">
    <property type="entry name" value="ZF_MYND_2"/>
    <property type="match status" value="1"/>
</dbReference>
<evidence type="ECO:0000256" key="2">
    <source>
        <dbReference type="ARBA" id="ARBA00022723"/>
    </source>
</evidence>
<dbReference type="AlphaFoldDB" id="A0AAV0WGF2"/>
<keyword evidence="3" id="KW-0677">Repeat</keyword>
<dbReference type="InterPro" id="IPR052452">
    <property type="entry name" value="Ankyrin-MYND_dom_contain_2"/>
</dbReference>
<accession>A0AAV0WGF2</accession>
<dbReference type="PANTHER" id="PTHR24150:SF8">
    <property type="entry name" value="ANKYRIN REPEAT AND MYND DOMAIN-CONTAINING PROTEIN 2"/>
    <property type="match status" value="1"/>
</dbReference>
<dbReference type="InterPro" id="IPR002110">
    <property type="entry name" value="Ankyrin_rpt"/>
</dbReference>
<dbReference type="InterPro" id="IPR002893">
    <property type="entry name" value="Znf_MYND"/>
</dbReference>
<evidence type="ECO:0000256" key="3">
    <source>
        <dbReference type="ARBA" id="ARBA00022737"/>
    </source>
</evidence>
<evidence type="ECO:0000313" key="12">
    <source>
        <dbReference type="EMBL" id="CAI6354880.1"/>
    </source>
</evidence>
<keyword evidence="7" id="KW-0969">Cilium</keyword>
<keyword evidence="4 10" id="KW-0863">Zinc-finger</keyword>
<dbReference type="PROSITE" id="PS50088">
    <property type="entry name" value="ANK_REPEAT"/>
    <property type="match status" value="2"/>
</dbReference>
<evidence type="ECO:0000256" key="1">
    <source>
        <dbReference type="ARBA" id="ARBA00004138"/>
    </source>
</evidence>
<evidence type="ECO:0000256" key="7">
    <source>
        <dbReference type="ARBA" id="ARBA00023069"/>
    </source>
</evidence>
<keyword evidence="6 9" id="KW-0040">ANK repeat</keyword>
<evidence type="ECO:0000256" key="6">
    <source>
        <dbReference type="ARBA" id="ARBA00023043"/>
    </source>
</evidence>
<keyword evidence="8" id="KW-0966">Cell projection</keyword>